<keyword evidence="2" id="KW-1185">Reference proteome</keyword>
<comment type="caution">
    <text evidence="1">The sequence shown here is derived from an EMBL/GenBank/DDBJ whole genome shotgun (WGS) entry which is preliminary data.</text>
</comment>
<dbReference type="Proteomes" id="UP001172386">
    <property type="component" value="Unassembled WGS sequence"/>
</dbReference>
<organism evidence="1 2">
    <name type="scientific">Neophaeococcomyces mojaviensis</name>
    <dbReference type="NCBI Taxonomy" id="3383035"/>
    <lineage>
        <taxon>Eukaryota</taxon>
        <taxon>Fungi</taxon>
        <taxon>Dikarya</taxon>
        <taxon>Ascomycota</taxon>
        <taxon>Pezizomycotina</taxon>
        <taxon>Eurotiomycetes</taxon>
        <taxon>Chaetothyriomycetidae</taxon>
        <taxon>Chaetothyriales</taxon>
        <taxon>Chaetothyriales incertae sedis</taxon>
        <taxon>Neophaeococcomyces</taxon>
    </lineage>
</organism>
<protein>
    <submittedName>
        <fullName evidence="1">Uncharacterized protein</fullName>
    </submittedName>
</protein>
<proteinExistence type="predicted"/>
<gene>
    <name evidence="1" type="ORF">H2198_006177</name>
</gene>
<name>A0ACC3A3L1_9EURO</name>
<accession>A0ACC3A3L1</accession>
<dbReference type="EMBL" id="JAPDRQ010000111">
    <property type="protein sequence ID" value="KAJ9654822.1"/>
    <property type="molecule type" value="Genomic_DNA"/>
</dbReference>
<evidence type="ECO:0000313" key="1">
    <source>
        <dbReference type="EMBL" id="KAJ9654822.1"/>
    </source>
</evidence>
<evidence type="ECO:0000313" key="2">
    <source>
        <dbReference type="Proteomes" id="UP001172386"/>
    </source>
</evidence>
<reference evidence="1" key="1">
    <citation type="submission" date="2022-10" db="EMBL/GenBank/DDBJ databases">
        <title>Culturing micro-colonial fungi from biological soil crusts in the Mojave desert and describing Neophaeococcomyces mojavensis, and introducing the new genera and species Taxawa tesnikishii.</title>
        <authorList>
            <person name="Kurbessoian T."/>
            <person name="Stajich J.E."/>
        </authorList>
    </citation>
    <scope>NUCLEOTIDE SEQUENCE</scope>
    <source>
        <strain evidence="1">JES_112</strain>
    </source>
</reference>
<sequence length="701" mass="80174">MSEDEKPKSGSDKYIPPPMDPYATYQTPYERRPSNEQQNPFIEFRRFADKQFSSMFENFPSVPKMFGMDDEMKNIRSHFEKEMEAMREHRRQIMEEYHKQQSGFEAIRSELARPSLTAQTASPPAEQNLPTNWEKATTSDGKTYYIDWNTGKASKDPPNSEATAPQSANQALLDYQRQLAQHEGQNKERTMMARQGQHENGAGNGQTSEENLPAGWEKKEAKNGRSYFINHNDRSTTWDDPRLNNAKCPDHLSSTPLPGGWEVKTGKNGRTYFVNNNDRSTTWNDPRDAQTSSFHPTPDTNIHAEGKPLTWAEKRAIWRRGLRNCPELKTASDIQETNDDTELAMYEALGPNQTSEQGATSRCPWKEKKAKPWLFPALGYDGMKRLEMQRQGLASMMGDTSDEIATSTEHMDPITEDEHLVPWLAFSPYSPFRLLGKSNNDNLSFQERHLRDALRTHKPWLHAFEDLMALERTGQMLDRHETTNRTSPFSWLTEMFSKDTPLTLDMGRAAPSLRPTLKSLLDSEETTKEGNDGAHSFEDAEVEELHSLFDTFIWPDADSVLSSIKAAHEDFDAMRQTDEEDDAFQSKHQHNDNAVNVQRSSSTTSSSSWSNIEEREKKPSIVSTMTKTTSRTLPDGSIETKRVLKNRFSDGREESEESTDISQPPNLRRLQTELSKKEDVMPSSENGKPATQQKKNGWFWY</sequence>